<evidence type="ECO:0000256" key="1">
    <source>
        <dbReference type="SAM" id="MobiDB-lite"/>
    </source>
</evidence>
<feature type="compositionally biased region" description="Acidic residues" evidence="1">
    <location>
        <begin position="384"/>
        <end position="407"/>
    </location>
</feature>
<gene>
    <name evidence="2" type="ORF">G7Y89_g12508</name>
</gene>
<feature type="compositionally biased region" description="Basic and acidic residues" evidence="1">
    <location>
        <begin position="274"/>
        <end position="287"/>
    </location>
</feature>
<name>A0A8H4R9Y8_9HELO</name>
<organism evidence="2 3">
    <name type="scientific">Cudoniella acicularis</name>
    <dbReference type="NCBI Taxonomy" id="354080"/>
    <lineage>
        <taxon>Eukaryota</taxon>
        <taxon>Fungi</taxon>
        <taxon>Dikarya</taxon>
        <taxon>Ascomycota</taxon>
        <taxon>Pezizomycotina</taxon>
        <taxon>Leotiomycetes</taxon>
        <taxon>Helotiales</taxon>
        <taxon>Tricladiaceae</taxon>
        <taxon>Cudoniella</taxon>
    </lineage>
</organism>
<proteinExistence type="predicted"/>
<accession>A0A8H4R9Y8</accession>
<comment type="caution">
    <text evidence="2">The sequence shown here is derived from an EMBL/GenBank/DDBJ whole genome shotgun (WGS) entry which is preliminary data.</text>
</comment>
<feature type="compositionally biased region" description="Polar residues" evidence="1">
    <location>
        <begin position="219"/>
        <end position="231"/>
    </location>
</feature>
<dbReference type="OrthoDB" id="10553691at2759"/>
<dbReference type="EMBL" id="JAAMPI010001325">
    <property type="protein sequence ID" value="KAF4625658.1"/>
    <property type="molecule type" value="Genomic_DNA"/>
</dbReference>
<feature type="region of interest" description="Disordered" evidence="1">
    <location>
        <begin position="381"/>
        <end position="431"/>
    </location>
</feature>
<reference evidence="2 3" key="1">
    <citation type="submission" date="2020-03" db="EMBL/GenBank/DDBJ databases">
        <title>Draft Genome Sequence of Cudoniella acicularis.</title>
        <authorList>
            <person name="Buettner E."/>
            <person name="Kellner H."/>
        </authorList>
    </citation>
    <scope>NUCLEOTIDE SEQUENCE [LARGE SCALE GENOMIC DNA]</scope>
    <source>
        <strain evidence="2 3">DSM 108380</strain>
    </source>
</reference>
<dbReference type="Proteomes" id="UP000566819">
    <property type="component" value="Unassembled WGS sequence"/>
</dbReference>
<feature type="compositionally biased region" description="Acidic residues" evidence="1">
    <location>
        <begin position="333"/>
        <end position="350"/>
    </location>
</feature>
<dbReference type="AlphaFoldDB" id="A0A8H4R9Y8"/>
<keyword evidence="3" id="KW-1185">Reference proteome</keyword>
<evidence type="ECO:0000313" key="3">
    <source>
        <dbReference type="Proteomes" id="UP000566819"/>
    </source>
</evidence>
<feature type="region of interest" description="Disordered" evidence="1">
    <location>
        <begin position="199"/>
        <end position="369"/>
    </location>
</feature>
<protein>
    <submittedName>
        <fullName evidence="2">Uncharacterized protein</fullName>
    </submittedName>
</protein>
<evidence type="ECO:0000313" key="2">
    <source>
        <dbReference type="EMBL" id="KAF4625658.1"/>
    </source>
</evidence>
<sequence length="725" mass="81160">MPHRDAASCCLNGCRGYMVFRNRRQNSSSVADWIHGAITGSCWRDTTTPLVEDRQTTAPAYTSVWFNFPRNTDAEQGEMRRCFLYARWAGAESSRKARSQHDFSIDSEAAGGEEWQWGGERRQSCLDWQRLLGQNPDPNRGDRADNNFSSLDRVLGSFLRKEISKLDGLNPSDSLQHLDKPRLDTGTSHRDFIKSILKGTRSDGTRDSPVLLDDDVSSTPEAATVCTSVENSADPPWELRKTTLSTSDKPPPHSLLAPDEYDRAGSDEESVSELEEHMPRAFEEQEKSSAAADITFTKTAEPRGVSQSDTSDEGEKEDLVRQQGAEGQGVGWQDEDEEEEDVVGELEDTEMQVQQEHEAESELEGEDKELDKLATDGCLHNREEEDVSDNSEDEGYDCDSIDQEDEDIRPAKRRRLPSPLSDKGHKDCSQRHTMPNVKQTLRPLPTATEGGHMKSKAIRTRARNSTPFCSFLKSISIRNDTTFNLEFYLVDVLDHPELSTLFKALYNNDQPSTQPRVSHSTVTHSKTHNIKSTPLRKRTLWTQEEDCIREFLGNARISVVCIFQRFFAKRFLARVCIQIEWSRAERKVDFGRTAESQYPSSPNKSGSDNGILLVWTGRIAKRSHQWAVLGRAKRWAALQSGTKGLARTCGMTGLAGMPAAEAEARKPFAEMNATAAANLLLSLVQGGKRMRRPGGSAAQGQLLGPEERRTMLAPPERDNLLPLVE</sequence>